<feature type="region of interest" description="Disordered" evidence="1">
    <location>
        <begin position="182"/>
        <end position="213"/>
    </location>
</feature>
<reference evidence="2 3" key="1">
    <citation type="submission" date="2017-11" db="EMBL/GenBank/DDBJ databases">
        <title>De-novo sequencing of pomegranate (Punica granatum L.) genome.</title>
        <authorList>
            <person name="Akparov Z."/>
            <person name="Amiraslanov A."/>
            <person name="Hajiyeva S."/>
            <person name="Abbasov M."/>
            <person name="Kaur K."/>
            <person name="Hamwieh A."/>
            <person name="Solovyev V."/>
            <person name="Salamov A."/>
            <person name="Braich B."/>
            <person name="Kosarev P."/>
            <person name="Mahmoud A."/>
            <person name="Hajiyev E."/>
            <person name="Babayeva S."/>
            <person name="Izzatullayeva V."/>
            <person name="Mammadov A."/>
            <person name="Mammadov A."/>
            <person name="Sharifova S."/>
            <person name="Ojaghi J."/>
            <person name="Eynullazada K."/>
            <person name="Bayramov B."/>
            <person name="Abdulazimova A."/>
            <person name="Shahmuradov I."/>
        </authorList>
    </citation>
    <scope>NUCLEOTIDE SEQUENCE [LARGE SCALE GENOMIC DNA]</scope>
    <source>
        <strain evidence="3">cv. AG2017</strain>
        <tissue evidence="2">Leaf</tissue>
    </source>
</reference>
<feature type="compositionally biased region" description="Basic and acidic residues" evidence="1">
    <location>
        <begin position="194"/>
        <end position="213"/>
    </location>
</feature>
<dbReference type="AlphaFoldDB" id="A0A2I0HSY5"/>
<evidence type="ECO:0000313" key="3">
    <source>
        <dbReference type="Proteomes" id="UP000233551"/>
    </source>
</evidence>
<evidence type="ECO:0000313" key="2">
    <source>
        <dbReference type="EMBL" id="PKI34713.1"/>
    </source>
</evidence>
<proteinExistence type="predicted"/>
<keyword evidence="3" id="KW-1185">Reference proteome</keyword>
<gene>
    <name evidence="2" type="ORF">CRG98_044891</name>
</gene>
<dbReference type="EMBL" id="PGOL01005745">
    <property type="protein sequence ID" value="PKI34713.1"/>
    <property type="molecule type" value="Genomic_DNA"/>
</dbReference>
<accession>A0A2I0HSY5</accession>
<organism evidence="2 3">
    <name type="scientific">Punica granatum</name>
    <name type="common">Pomegranate</name>
    <dbReference type="NCBI Taxonomy" id="22663"/>
    <lineage>
        <taxon>Eukaryota</taxon>
        <taxon>Viridiplantae</taxon>
        <taxon>Streptophyta</taxon>
        <taxon>Embryophyta</taxon>
        <taxon>Tracheophyta</taxon>
        <taxon>Spermatophyta</taxon>
        <taxon>Magnoliopsida</taxon>
        <taxon>eudicotyledons</taxon>
        <taxon>Gunneridae</taxon>
        <taxon>Pentapetalae</taxon>
        <taxon>rosids</taxon>
        <taxon>malvids</taxon>
        <taxon>Myrtales</taxon>
        <taxon>Lythraceae</taxon>
        <taxon>Punica</taxon>
    </lineage>
</organism>
<evidence type="ECO:0000256" key="1">
    <source>
        <dbReference type="SAM" id="MobiDB-lite"/>
    </source>
</evidence>
<sequence length="213" mass="24152">MVDSTHYQSVSNSSAGDRSLLARIPIRDREGQIVPGTCTANKERKSDLLYHRNSKRTLKSKAKPREWMLDEPNCARRRSPRTCKSPGFLQSSAESRHFRSDVFDSHKMIRDVAPNSCWKLRECVCRDRIQNMEPFSFRREPNRNLCFRAIAGSILSLVVSENHELGGSVTIPSPELGYNGTVAGAGGSCVADQRSQRSEKGEGEREREERRKR</sequence>
<name>A0A2I0HSY5_PUNGR</name>
<protein>
    <submittedName>
        <fullName evidence="2">Uncharacterized protein</fullName>
    </submittedName>
</protein>
<comment type="caution">
    <text evidence="2">The sequence shown here is derived from an EMBL/GenBank/DDBJ whole genome shotgun (WGS) entry which is preliminary data.</text>
</comment>
<dbReference type="Proteomes" id="UP000233551">
    <property type="component" value="Unassembled WGS sequence"/>
</dbReference>